<evidence type="ECO:0008006" key="3">
    <source>
        <dbReference type="Google" id="ProtNLM"/>
    </source>
</evidence>
<organism evidence="1 2">
    <name type="scientific">Dactylosporangium salmoneum</name>
    <dbReference type="NCBI Taxonomy" id="53361"/>
    <lineage>
        <taxon>Bacteria</taxon>
        <taxon>Bacillati</taxon>
        <taxon>Actinomycetota</taxon>
        <taxon>Actinomycetes</taxon>
        <taxon>Micromonosporales</taxon>
        <taxon>Micromonosporaceae</taxon>
        <taxon>Dactylosporangium</taxon>
    </lineage>
</organism>
<proteinExistence type="predicted"/>
<reference evidence="2" key="1">
    <citation type="journal article" date="2019" name="Int. J. Syst. Evol. Microbiol.">
        <title>The Global Catalogue of Microorganisms (GCM) 10K type strain sequencing project: providing services to taxonomists for standard genome sequencing and annotation.</title>
        <authorList>
            <consortium name="The Broad Institute Genomics Platform"/>
            <consortium name="The Broad Institute Genome Sequencing Center for Infectious Disease"/>
            <person name="Wu L."/>
            <person name="Ma J."/>
        </authorList>
    </citation>
    <scope>NUCLEOTIDE SEQUENCE [LARGE SCALE GENOMIC DNA]</scope>
    <source>
        <strain evidence="2">JCM 3272</strain>
    </source>
</reference>
<evidence type="ECO:0000313" key="1">
    <source>
        <dbReference type="EMBL" id="GAA2362579.1"/>
    </source>
</evidence>
<comment type="caution">
    <text evidence="1">The sequence shown here is derived from an EMBL/GenBank/DDBJ whole genome shotgun (WGS) entry which is preliminary data.</text>
</comment>
<keyword evidence="2" id="KW-1185">Reference proteome</keyword>
<dbReference type="Proteomes" id="UP001501444">
    <property type="component" value="Unassembled WGS sequence"/>
</dbReference>
<sequence length="195" mass="22644">MGPDASGDELYWDPIASVEAMFPFDENRLRPTPEHVFLGNWEDRNWRNVPGPFYGAMTDSCWVGRIYAPRHFLYGDDNDGDSEFLYRQPRDSDDLTAVLRGMQADPFSGWARDGDVHWTPALVREWWGNRNRLLEWIAEKQRHWIYGDEAEREAVSGLLDYRAYIDADLANDLRLYLYFLDNGNGPLPGVRLPDV</sequence>
<accession>A0ABP5TVD3</accession>
<dbReference type="EMBL" id="BAAARV010000055">
    <property type="protein sequence ID" value="GAA2362579.1"/>
    <property type="molecule type" value="Genomic_DNA"/>
</dbReference>
<gene>
    <name evidence="1" type="ORF">GCM10010170_058800</name>
</gene>
<evidence type="ECO:0000313" key="2">
    <source>
        <dbReference type="Proteomes" id="UP001501444"/>
    </source>
</evidence>
<protein>
    <recommendedName>
        <fullName evidence="3">Ferredoxin</fullName>
    </recommendedName>
</protein>
<name>A0ABP5TVD3_9ACTN</name>